<comment type="subcellular location">
    <subcellularLocation>
        <location evidence="2">Nucleus</location>
    </subcellularLocation>
</comment>
<dbReference type="AlphaFoldDB" id="A0A8S9U5K5"/>
<protein>
    <submittedName>
        <fullName evidence="9">DDE superfamily endonuclease</fullName>
    </submittedName>
</protein>
<comment type="similarity">
    <text evidence="3">Belongs to the HARBI1 family.</text>
</comment>
<feature type="domain" description="DDE Tnp4" evidence="8">
    <location>
        <begin position="87"/>
        <end position="227"/>
    </location>
</feature>
<dbReference type="GO" id="GO:0005634">
    <property type="term" value="C:nucleus"/>
    <property type="evidence" value="ECO:0007669"/>
    <property type="project" value="UniProtKB-SubCell"/>
</dbReference>
<evidence type="ECO:0000313" key="10">
    <source>
        <dbReference type="Proteomes" id="UP000704712"/>
    </source>
</evidence>
<proteinExistence type="inferred from homology"/>
<dbReference type="PANTHER" id="PTHR22930:SF85">
    <property type="entry name" value="GH03217P-RELATED"/>
    <property type="match status" value="1"/>
</dbReference>
<dbReference type="PANTHER" id="PTHR22930">
    <property type="match status" value="1"/>
</dbReference>
<evidence type="ECO:0000313" key="9">
    <source>
        <dbReference type="EMBL" id="KAF4134154.1"/>
    </source>
</evidence>
<dbReference type="GO" id="GO:0046872">
    <property type="term" value="F:metal ion binding"/>
    <property type="evidence" value="ECO:0007669"/>
    <property type="project" value="UniProtKB-KW"/>
</dbReference>
<dbReference type="Pfam" id="PF13359">
    <property type="entry name" value="DDE_Tnp_4"/>
    <property type="match status" value="1"/>
</dbReference>
<dbReference type="InterPro" id="IPR045249">
    <property type="entry name" value="HARBI1-like"/>
</dbReference>
<reference evidence="9" key="1">
    <citation type="submission" date="2020-03" db="EMBL/GenBank/DDBJ databases">
        <title>Hybrid Assembly of Korean Phytophthora infestans isolates.</title>
        <authorList>
            <person name="Prokchorchik M."/>
            <person name="Lee Y."/>
            <person name="Seo J."/>
            <person name="Cho J.-H."/>
            <person name="Park Y.-E."/>
            <person name="Jang D.-C."/>
            <person name="Im J.-S."/>
            <person name="Choi J.-G."/>
            <person name="Park H.-J."/>
            <person name="Lee G.-B."/>
            <person name="Lee Y.-G."/>
            <person name="Hong S.-Y."/>
            <person name="Cho K."/>
            <person name="Sohn K.H."/>
        </authorList>
    </citation>
    <scope>NUCLEOTIDE SEQUENCE</scope>
    <source>
        <strain evidence="9">KR_2_A2</strain>
    </source>
</reference>
<feature type="non-terminal residue" evidence="9">
    <location>
        <position position="234"/>
    </location>
</feature>
<dbReference type="GO" id="GO:0016787">
    <property type="term" value="F:hydrolase activity"/>
    <property type="evidence" value="ECO:0007669"/>
    <property type="project" value="UniProtKB-KW"/>
</dbReference>
<comment type="cofactor">
    <cofactor evidence="1">
        <name>a divalent metal cation</name>
        <dbReference type="ChEBI" id="CHEBI:60240"/>
    </cofactor>
</comment>
<dbReference type="Proteomes" id="UP000704712">
    <property type="component" value="Unassembled WGS sequence"/>
</dbReference>
<evidence type="ECO:0000256" key="1">
    <source>
        <dbReference type="ARBA" id="ARBA00001968"/>
    </source>
</evidence>
<name>A0A8S9U5K5_PHYIN</name>
<evidence type="ECO:0000256" key="2">
    <source>
        <dbReference type="ARBA" id="ARBA00004123"/>
    </source>
</evidence>
<evidence type="ECO:0000256" key="3">
    <source>
        <dbReference type="ARBA" id="ARBA00006958"/>
    </source>
</evidence>
<sequence>KFFMFSFHLNHTKSTCLSELGSSGGFRETAQAFGVSKAWCFVSVNASVRVLCEMRSTPIKLPRNKKNGARSSLALAKIVASFCCGAIDGSSIAINRPRDFEGWYNRNGCTFDSFSALLLSICDHQKRFISFDNRPGSWSDAKIFQLSCFGRNIEKILPRGHHILADSGYGVASSVMTPFNFKLSSTRMAIEGALGLLKERFRLFKKPREERTPAASIHIIVACLVLHYIFSRLP</sequence>
<dbReference type="EMBL" id="JAACNO010002332">
    <property type="protein sequence ID" value="KAF4134154.1"/>
    <property type="molecule type" value="Genomic_DNA"/>
</dbReference>
<organism evidence="9 10">
    <name type="scientific">Phytophthora infestans</name>
    <name type="common">Potato late blight agent</name>
    <name type="synonym">Botrytis infestans</name>
    <dbReference type="NCBI Taxonomy" id="4787"/>
    <lineage>
        <taxon>Eukaryota</taxon>
        <taxon>Sar</taxon>
        <taxon>Stramenopiles</taxon>
        <taxon>Oomycota</taxon>
        <taxon>Peronosporomycetes</taxon>
        <taxon>Peronosporales</taxon>
        <taxon>Peronosporaceae</taxon>
        <taxon>Phytophthora</taxon>
    </lineage>
</organism>
<evidence type="ECO:0000256" key="6">
    <source>
        <dbReference type="ARBA" id="ARBA00022801"/>
    </source>
</evidence>
<dbReference type="InterPro" id="IPR027806">
    <property type="entry name" value="HARBI1_dom"/>
</dbReference>
<keyword evidence="4" id="KW-0540">Nuclease</keyword>
<keyword evidence="7" id="KW-0539">Nucleus</keyword>
<accession>A0A8S9U5K5</accession>
<comment type="caution">
    <text evidence="9">The sequence shown here is derived from an EMBL/GenBank/DDBJ whole genome shotgun (WGS) entry which is preliminary data.</text>
</comment>
<evidence type="ECO:0000256" key="4">
    <source>
        <dbReference type="ARBA" id="ARBA00022722"/>
    </source>
</evidence>
<keyword evidence="5" id="KW-0479">Metal-binding</keyword>
<evidence type="ECO:0000259" key="8">
    <source>
        <dbReference type="Pfam" id="PF13359"/>
    </source>
</evidence>
<evidence type="ECO:0000256" key="5">
    <source>
        <dbReference type="ARBA" id="ARBA00022723"/>
    </source>
</evidence>
<gene>
    <name evidence="9" type="ORF">GN958_ATG16629</name>
</gene>
<keyword evidence="9" id="KW-0255">Endonuclease</keyword>
<dbReference type="GO" id="GO:0004519">
    <property type="term" value="F:endonuclease activity"/>
    <property type="evidence" value="ECO:0007669"/>
    <property type="project" value="UniProtKB-KW"/>
</dbReference>
<keyword evidence="6" id="KW-0378">Hydrolase</keyword>
<evidence type="ECO:0000256" key="7">
    <source>
        <dbReference type="ARBA" id="ARBA00023242"/>
    </source>
</evidence>